<evidence type="ECO:0000313" key="4">
    <source>
        <dbReference type="EMBL" id="TDX96880.1"/>
    </source>
</evidence>
<dbReference type="EMBL" id="SOQX01000012">
    <property type="protein sequence ID" value="TDX96880.1"/>
    <property type="molecule type" value="Genomic_DNA"/>
</dbReference>
<feature type="domain" description="ABC transporter" evidence="3">
    <location>
        <begin position="9"/>
        <end position="198"/>
    </location>
</feature>
<organism evidence="4 5">
    <name type="scientific">Thiohalophilus thiocyanatoxydans</name>
    <dbReference type="NCBI Taxonomy" id="381308"/>
    <lineage>
        <taxon>Bacteria</taxon>
        <taxon>Pseudomonadati</taxon>
        <taxon>Pseudomonadota</taxon>
        <taxon>Gammaproteobacteria</taxon>
        <taxon>Thiohalomonadales</taxon>
        <taxon>Thiohalophilaceae</taxon>
        <taxon>Thiohalophilus</taxon>
    </lineage>
</organism>
<dbReference type="GO" id="GO:0016887">
    <property type="term" value="F:ATP hydrolysis activity"/>
    <property type="evidence" value="ECO:0007669"/>
    <property type="project" value="InterPro"/>
</dbReference>
<name>A0A4R8IDS1_9GAMM</name>
<gene>
    <name evidence="4" type="ORF">EDC23_2812</name>
</gene>
<dbReference type="InterPro" id="IPR027417">
    <property type="entry name" value="P-loop_NTPase"/>
</dbReference>
<dbReference type="Proteomes" id="UP000294914">
    <property type="component" value="Unassembled WGS sequence"/>
</dbReference>
<keyword evidence="5" id="KW-1185">Reference proteome</keyword>
<dbReference type="RefSeq" id="WP_208321399.1">
    <property type="nucleotide sequence ID" value="NZ_SOQX01000012.1"/>
</dbReference>
<dbReference type="GO" id="GO:0005524">
    <property type="term" value="F:ATP binding"/>
    <property type="evidence" value="ECO:0007669"/>
    <property type="project" value="UniProtKB-KW"/>
</dbReference>
<evidence type="ECO:0000313" key="5">
    <source>
        <dbReference type="Proteomes" id="UP000294914"/>
    </source>
</evidence>
<dbReference type="AlphaFoldDB" id="A0A4R8IDS1"/>
<proteinExistence type="predicted"/>
<dbReference type="CDD" id="cd00267">
    <property type="entry name" value="ABC_ATPase"/>
    <property type="match status" value="1"/>
</dbReference>
<comment type="caution">
    <text evidence="4">The sequence shown here is derived from an EMBL/GenBank/DDBJ whole genome shotgun (WGS) entry which is preliminary data.</text>
</comment>
<evidence type="ECO:0000256" key="1">
    <source>
        <dbReference type="ARBA" id="ARBA00022741"/>
    </source>
</evidence>
<dbReference type="PANTHER" id="PTHR43119">
    <property type="entry name" value="ABC TRANSPORT PROTEIN ATP-BINDING COMPONENT-RELATED"/>
    <property type="match status" value="1"/>
</dbReference>
<evidence type="ECO:0000259" key="3">
    <source>
        <dbReference type="PROSITE" id="PS50893"/>
    </source>
</evidence>
<keyword evidence="1" id="KW-0547">Nucleotide-binding</keyword>
<accession>A0A4R8IDS1</accession>
<dbReference type="SUPFAM" id="SSF52540">
    <property type="entry name" value="P-loop containing nucleoside triphosphate hydrolases"/>
    <property type="match status" value="1"/>
</dbReference>
<dbReference type="InterPro" id="IPR003593">
    <property type="entry name" value="AAA+_ATPase"/>
</dbReference>
<protein>
    <submittedName>
        <fullName evidence="4">ABC-type cobalamin/Fe3+-siderophores transport system ATPase subunit</fullName>
    </submittedName>
</protein>
<dbReference type="InterPro" id="IPR003439">
    <property type="entry name" value="ABC_transporter-like_ATP-bd"/>
</dbReference>
<dbReference type="PANTHER" id="PTHR43119:SF1">
    <property type="entry name" value="ABC TRANSPORTER DOMAIN-CONTAINING PROTEIN"/>
    <property type="match status" value="1"/>
</dbReference>
<dbReference type="SMART" id="SM00382">
    <property type="entry name" value="AAA"/>
    <property type="match status" value="1"/>
</dbReference>
<dbReference type="PROSITE" id="PS50893">
    <property type="entry name" value="ABC_TRANSPORTER_2"/>
    <property type="match status" value="1"/>
</dbReference>
<sequence length="198" mass="22383">MSSLTIEALRVQQVVLDVTVKDAEIVCLSGPSGSGKSLLLRAMADLIPHQGRVRLDDIGCDTLPAHQWRRQVGLLPAESQWWRDRVGDHFTDPEPAWFEQLGFSMDVLDWELARCSTGEKQRLAILRLLCQRPKALLLDEPTASLDPGSVSQAETLLQNYVRDTAAPAIWVTHDPQQQQRVARRRLVIHHDRVVEEQL</sequence>
<dbReference type="Pfam" id="PF00005">
    <property type="entry name" value="ABC_tran"/>
    <property type="match status" value="1"/>
</dbReference>
<reference evidence="4 5" key="1">
    <citation type="submission" date="2019-03" db="EMBL/GenBank/DDBJ databases">
        <title>Genomic Encyclopedia of Type Strains, Phase IV (KMG-IV): sequencing the most valuable type-strain genomes for metagenomic binning, comparative biology and taxonomic classification.</title>
        <authorList>
            <person name="Goeker M."/>
        </authorList>
    </citation>
    <scope>NUCLEOTIDE SEQUENCE [LARGE SCALE GENOMIC DNA]</scope>
    <source>
        <strain evidence="4 5">DSM 16326</strain>
    </source>
</reference>
<dbReference type="Gene3D" id="3.40.50.300">
    <property type="entry name" value="P-loop containing nucleotide triphosphate hydrolases"/>
    <property type="match status" value="1"/>
</dbReference>
<keyword evidence="2" id="KW-0067">ATP-binding</keyword>
<evidence type="ECO:0000256" key="2">
    <source>
        <dbReference type="ARBA" id="ARBA00022840"/>
    </source>
</evidence>